<accession>A0A367KCA8</accession>
<reference evidence="1 2" key="1">
    <citation type="journal article" date="2018" name="G3 (Bethesda)">
        <title>Phylogenetic and Phylogenomic Definition of Rhizopus Species.</title>
        <authorList>
            <person name="Gryganskyi A.P."/>
            <person name="Golan J."/>
            <person name="Dolatabadi S."/>
            <person name="Mondo S."/>
            <person name="Robb S."/>
            <person name="Idnurm A."/>
            <person name="Muszewska A."/>
            <person name="Steczkiewicz K."/>
            <person name="Masonjones S."/>
            <person name="Liao H.L."/>
            <person name="Gajdeczka M.T."/>
            <person name="Anike F."/>
            <person name="Vuek A."/>
            <person name="Anishchenko I.M."/>
            <person name="Voigt K."/>
            <person name="de Hoog G.S."/>
            <person name="Smith M.E."/>
            <person name="Heitman J."/>
            <person name="Vilgalys R."/>
            <person name="Stajich J.E."/>
        </authorList>
    </citation>
    <scope>NUCLEOTIDE SEQUENCE [LARGE SCALE GENOMIC DNA]</scope>
    <source>
        <strain evidence="1 2">CBS 357.93</strain>
    </source>
</reference>
<dbReference type="AlphaFoldDB" id="A0A367KCA8"/>
<comment type="caution">
    <text evidence="1">The sequence shown here is derived from an EMBL/GenBank/DDBJ whole genome shotgun (WGS) entry which is preliminary data.</text>
</comment>
<evidence type="ECO:0000313" key="2">
    <source>
        <dbReference type="Proteomes" id="UP000252139"/>
    </source>
</evidence>
<organism evidence="1 2">
    <name type="scientific">Rhizopus azygosporus</name>
    <name type="common">Rhizopus microsporus var. azygosporus</name>
    <dbReference type="NCBI Taxonomy" id="86630"/>
    <lineage>
        <taxon>Eukaryota</taxon>
        <taxon>Fungi</taxon>
        <taxon>Fungi incertae sedis</taxon>
        <taxon>Mucoromycota</taxon>
        <taxon>Mucoromycotina</taxon>
        <taxon>Mucoromycetes</taxon>
        <taxon>Mucorales</taxon>
        <taxon>Mucorineae</taxon>
        <taxon>Rhizopodaceae</taxon>
        <taxon>Rhizopus</taxon>
    </lineage>
</organism>
<name>A0A367KCA8_RHIAZ</name>
<feature type="non-terminal residue" evidence="1">
    <location>
        <position position="1"/>
    </location>
</feature>
<keyword evidence="2" id="KW-1185">Reference proteome</keyword>
<evidence type="ECO:0000313" key="1">
    <source>
        <dbReference type="EMBL" id="RCH99461.1"/>
    </source>
</evidence>
<gene>
    <name evidence="1" type="ORF">CU097_015589</name>
</gene>
<dbReference type="EMBL" id="PJQL01000122">
    <property type="protein sequence ID" value="RCH99461.1"/>
    <property type="molecule type" value="Genomic_DNA"/>
</dbReference>
<proteinExistence type="predicted"/>
<protein>
    <submittedName>
        <fullName evidence="1">Uncharacterized protein</fullName>
    </submittedName>
</protein>
<sequence length="51" mass="5161">DPFYPSNIPINMGERTTVTGGRINGGSGGGGIAAAPGACRRQSCLNGREIL</sequence>
<dbReference type="Proteomes" id="UP000252139">
    <property type="component" value="Unassembled WGS sequence"/>
</dbReference>